<dbReference type="AlphaFoldDB" id="A0AAV5MF05"/>
<proteinExistence type="predicted"/>
<dbReference type="Proteomes" id="UP001054252">
    <property type="component" value="Unassembled WGS sequence"/>
</dbReference>
<name>A0AAV5MF05_9ROSI</name>
<dbReference type="EMBL" id="BPVZ01000244">
    <property type="protein sequence ID" value="GKV48062.1"/>
    <property type="molecule type" value="Genomic_DNA"/>
</dbReference>
<sequence>MVSWVFHWHIDQAHRCYACSSSHKHIPHIFESLGLPIVIMESDISNAFNVHLLTDNHSHFTKIMSHHVHKESRVIANIHGCQRIHHPL</sequence>
<evidence type="ECO:0000313" key="1">
    <source>
        <dbReference type="EMBL" id="GKV48062.1"/>
    </source>
</evidence>
<protein>
    <submittedName>
        <fullName evidence="1">Uncharacterized protein</fullName>
    </submittedName>
</protein>
<keyword evidence="2" id="KW-1185">Reference proteome</keyword>
<evidence type="ECO:0000313" key="2">
    <source>
        <dbReference type="Proteomes" id="UP001054252"/>
    </source>
</evidence>
<accession>A0AAV5MF05</accession>
<gene>
    <name evidence="1" type="ORF">SLEP1_g54897</name>
</gene>
<organism evidence="1 2">
    <name type="scientific">Rubroshorea leprosula</name>
    <dbReference type="NCBI Taxonomy" id="152421"/>
    <lineage>
        <taxon>Eukaryota</taxon>
        <taxon>Viridiplantae</taxon>
        <taxon>Streptophyta</taxon>
        <taxon>Embryophyta</taxon>
        <taxon>Tracheophyta</taxon>
        <taxon>Spermatophyta</taxon>
        <taxon>Magnoliopsida</taxon>
        <taxon>eudicotyledons</taxon>
        <taxon>Gunneridae</taxon>
        <taxon>Pentapetalae</taxon>
        <taxon>rosids</taxon>
        <taxon>malvids</taxon>
        <taxon>Malvales</taxon>
        <taxon>Dipterocarpaceae</taxon>
        <taxon>Rubroshorea</taxon>
    </lineage>
</organism>
<reference evidence="1 2" key="1">
    <citation type="journal article" date="2021" name="Commun. Biol.">
        <title>The genome of Shorea leprosula (Dipterocarpaceae) highlights the ecological relevance of drought in aseasonal tropical rainforests.</title>
        <authorList>
            <person name="Ng K.K.S."/>
            <person name="Kobayashi M.J."/>
            <person name="Fawcett J.A."/>
            <person name="Hatakeyama M."/>
            <person name="Paape T."/>
            <person name="Ng C.H."/>
            <person name="Ang C.C."/>
            <person name="Tnah L.H."/>
            <person name="Lee C.T."/>
            <person name="Nishiyama T."/>
            <person name="Sese J."/>
            <person name="O'Brien M.J."/>
            <person name="Copetti D."/>
            <person name="Mohd Noor M.I."/>
            <person name="Ong R.C."/>
            <person name="Putra M."/>
            <person name="Sireger I.Z."/>
            <person name="Indrioko S."/>
            <person name="Kosugi Y."/>
            <person name="Izuno A."/>
            <person name="Isagi Y."/>
            <person name="Lee S.L."/>
            <person name="Shimizu K.K."/>
        </authorList>
    </citation>
    <scope>NUCLEOTIDE SEQUENCE [LARGE SCALE GENOMIC DNA]</scope>
    <source>
        <strain evidence="1">214</strain>
    </source>
</reference>
<comment type="caution">
    <text evidence="1">The sequence shown here is derived from an EMBL/GenBank/DDBJ whole genome shotgun (WGS) entry which is preliminary data.</text>
</comment>